<sequence length="108" mass="12442">MDVRVLFDYGSLVNPTHDTLLDFGLTQCRFTVTRARCGTVLMVIENVEYPVVTLDDYWEDPVCVYNSYARACHCGNSVAIFRPELRYFDPDAAEAIYVMHRGCYLLLF</sequence>
<keyword evidence="2" id="KW-1185">Reference proteome</keyword>
<evidence type="ECO:0000313" key="2">
    <source>
        <dbReference type="Proteomes" id="UP000011300"/>
    </source>
</evidence>
<name>Q06ZZ2_CPRVZ</name>
<organism evidence="1 2">
    <name type="scientific">Nile crocodilepox virus (isolate Crocodylus niloticus/Zimbabwe/Ume/2001)</name>
    <name type="common">CRV</name>
    <dbReference type="NCBI Taxonomy" id="1289473"/>
    <lineage>
        <taxon>Viruses</taxon>
        <taxon>Varidnaviria</taxon>
        <taxon>Bamfordvirae</taxon>
        <taxon>Nucleocytoviricota</taxon>
        <taxon>Pokkesviricetes</taxon>
        <taxon>Chitovirales</taxon>
        <taxon>Poxviridae</taxon>
        <taxon>Chordopoxvirinae</taxon>
        <taxon>Crocodylidpoxvirus</taxon>
        <taxon>Crocodylidpoxvirus nilecrocodilepox</taxon>
        <taxon>Nile crocodilepox virus</taxon>
    </lineage>
</organism>
<dbReference type="EMBL" id="DQ356948">
    <property type="protein sequence ID" value="ABJ09050.1"/>
    <property type="molecule type" value="Genomic_DNA"/>
</dbReference>
<reference evidence="1 2" key="1">
    <citation type="journal article" date="2006" name="J. Virol.">
        <title>Genome of crocodilepox virus.</title>
        <authorList>
            <person name="Afonso C.L."/>
            <person name="Tulman E.R."/>
            <person name="Delhon G."/>
            <person name="Lu Z."/>
            <person name="Viljoen G.J."/>
            <person name="Wallace D.B."/>
            <person name="Kutish G.F."/>
            <person name="Rock D.L."/>
        </authorList>
    </citation>
    <scope>NUCLEOTIDE SEQUENCE [LARGE SCALE GENOMIC DNA]</scope>
    <source>
        <strain evidence="2">Isolate Crocodylus niloticus/Zimbabwe/Ume/2001</strain>
    </source>
</reference>
<dbReference type="GeneID" id="4363412"/>
<organismHost>
    <name type="scientific">Crocodylus johnstoni</name>
    <name type="common">Australian freshwater crocodile</name>
    <dbReference type="NCBI Taxonomy" id="184234"/>
</organismHost>
<evidence type="ECO:0000313" key="1">
    <source>
        <dbReference type="EMBL" id="ABJ09050.1"/>
    </source>
</evidence>
<organismHost>
    <name type="scientific">Crocodylus porosus</name>
    <name type="common">Saltwater crocodile</name>
    <name type="synonym">Estuarine crocodile</name>
    <dbReference type="NCBI Taxonomy" id="8502"/>
</organismHost>
<gene>
    <name evidence="1" type="ORF">CRV159</name>
</gene>
<dbReference type="KEGG" id="vg:4363412"/>
<accession>Q06ZZ2</accession>
<dbReference type="Proteomes" id="UP000011300">
    <property type="component" value="Segment"/>
</dbReference>
<protein>
    <submittedName>
        <fullName evidence="1">Uncharacterized protein</fullName>
    </submittedName>
</protein>
<dbReference type="RefSeq" id="YP_784349.1">
    <property type="nucleotide sequence ID" value="NC_008030.1"/>
</dbReference>
<organismHost>
    <name type="scientific">Crocodylus niloticus</name>
    <name type="common">Nile crocodile</name>
    <name type="synonym">African crocodile</name>
    <dbReference type="NCBI Taxonomy" id="8501"/>
</organismHost>
<proteinExistence type="predicted"/>